<dbReference type="Gene3D" id="3.90.1140.10">
    <property type="entry name" value="Cyclic phosphodiesterase"/>
    <property type="match status" value="1"/>
</dbReference>
<dbReference type="Pfam" id="PF06299">
    <property type="entry name" value="DUF1045"/>
    <property type="match status" value="1"/>
</dbReference>
<dbReference type="InterPro" id="IPR009389">
    <property type="entry name" value="DUF1045"/>
</dbReference>
<name>A0A3B0RCF7_9ZZZZ</name>
<gene>
    <name evidence="1" type="ORF">MNBD_ALPHA07-1766</name>
</gene>
<evidence type="ECO:0000313" key="1">
    <source>
        <dbReference type="EMBL" id="VAV89659.1"/>
    </source>
</evidence>
<dbReference type="EMBL" id="UOEG01000049">
    <property type="protein sequence ID" value="VAV89659.1"/>
    <property type="molecule type" value="Genomic_DNA"/>
</dbReference>
<protein>
    <submittedName>
        <fullName evidence="1">Uncharacterized protein Atu0170, clustered with phosphonate utilization</fullName>
    </submittedName>
</protein>
<accession>A0A3B0RCF7</accession>
<dbReference type="AlphaFoldDB" id="A0A3B0RCF7"/>
<sequence>MQYQRYAIFYTPAPGPPADFGAAWLGWDPVHGRRVAQCVIDGVDVPEITETPRKYGFHGTIKPPFVLAEGQSEAKLRVAFAGFCETTAPVTTEALELAKLGSFLALQPGKPSAALLTMAADVVRGMDGFRVPLTGAQMARRRARKLSPEQDKMLERWGYPYVIDEFRFHMTLTGRVSKAQAGRIMHHLRLAIAPMIAAPFRVDALSLMGEDAAGMFHLIARCALGGGGAG</sequence>
<reference evidence="1" key="1">
    <citation type="submission" date="2018-06" db="EMBL/GenBank/DDBJ databases">
        <authorList>
            <person name="Zhirakovskaya E."/>
        </authorList>
    </citation>
    <scope>NUCLEOTIDE SEQUENCE</scope>
</reference>
<organism evidence="1">
    <name type="scientific">hydrothermal vent metagenome</name>
    <dbReference type="NCBI Taxonomy" id="652676"/>
    <lineage>
        <taxon>unclassified sequences</taxon>
        <taxon>metagenomes</taxon>
        <taxon>ecological metagenomes</taxon>
    </lineage>
</organism>
<proteinExistence type="predicted"/>
<dbReference type="PIRSF" id="PIRSF033328">
    <property type="entry name" value="Phest_Mll4975"/>
    <property type="match status" value="1"/>
</dbReference>